<gene>
    <name evidence="2" type="ORF">AMS68_001333</name>
</gene>
<dbReference type="EMBL" id="CP051139">
    <property type="protein sequence ID" value="QIW95815.1"/>
    <property type="molecule type" value="Genomic_DNA"/>
</dbReference>
<dbReference type="AlphaFoldDB" id="A0A6H0XM83"/>
<evidence type="ECO:0000256" key="1">
    <source>
        <dbReference type="SAM" id="MobiDB-lite"/>
    </source>
</evidence>
<organism evidence="2 3">
    <name type="scientific">Peltaster fructicola</name>
    <dbReference type="NCBI Taxonomy" id="286661"/>
    <lineage>
        <taxon>Eukaryota</taxon>
        <taxon>Fungi</taxon>
        <taxon>Dikarya</taxon>
        <taxon>Ascomycota</taxon>
        <taxon>Pezizomycotina</taxon>
        <taxon>Dothideomycetes</taxon>
        <taxon>Dothideomycetes incertae sedis</taxon>
        <taxon>Peltaster</taxon>
    </lineage>
</organism>
<sequence length="97" mass="10696">MSRRAERALVAGTSGTTLNLQQQEGRDQAGPSTIIDGHGEIYKTSDEVRSKLTSRSKRQECKRLEGAIVLSELNSFFTASISCVSCQIVPYDLDQLF</sequence>
<protein>
    <submittedName>
        <fullName evidence="2">Uncharacterized protein</fullName>
    </submittedName>
</protein>
<dbReference type="Proteomes" id="UP000503462">
    <property type="component" value="Chromosome 1"/>
</dbReference>
<evidence type="ECO:0000313" key="3">
    <source>
        <dbReference type="Proteomes" id="UP000503462"/>
    </source>
</evidence>
<feature type="region of interest" description="Disordered" evidence="1">
    <location>
        <begin position="16"/>
        <end position="37"/>
    </location>
</feature>
<accession>A0A6H0XM83</accession>
<keyword evidence="3" id="KW-1185">Reference proteome</keyword>
<name>A0A6H0XM83_9PEZI</name>
<proteinExistence type="predicted"/>
<evidence type="ECO:0000313" key="2">
    <source>
        <dbReference type="EMBL" id="QIW95815.1"/>
    </source>
</evidence>
<reference evidence="2 3" key="1">
    <citation type="journal article" date="2016" name="Sci. Rep.">
        <title>Peltaster fructicola genome reveals evolution from an invasive phytopathogen to an ectophytic parasite.</title>
        <authorList>
            <person name="Xu C."/>
            <person name="Chen H."/>
            <person name="Gleason M.L."/>
            <person name="Xu J.R."/>
            <person name="Liu H."/>
            <person name="Zhang R."/>
            <person name="Sun G."/>
        </authorList>
    </citation>
    <scope>NUCLEOTIDE SEQUENCE [LARGE SCALE GENOMIC DNA]</scope>
    <source>
        <strain evidence="2 3">LNHT1506</strain>
    </source>
</reference>